<accession>A0A518CSJ1</accession>
<dbReference type="InterPro" id="IPR025662">
    <property type="entry name" value="Sigma_54_int_dom_ATP-bd_1"/>
</dbReference>
<dbReference type="Gene3D" id="3.40.50.2300">
    <property type="match status" value="1"/>
</dbReference>
<keyword evidence="3 11" id="KW-0597">Phosphoprotein</keyword>
<dbReference type="GO" id="GO:0005737">
    <property type="term" value="C:cytoplasm"/>
    <property type="evidence" value="ECO:0007669"/>
    <property type="project" value="UniProtKB-SubCell"/>
</dbReference>
<dbReference type="FunFam" id="1.10.8.60:FF:000014">
    <property type="entry name" value="DNA-binding transcriptional regulator NtrC"/>
    <property type="match status" value="1"/>
</dbReference>
<feature type="domain" description="Sigma-54 factor interaction" evidence="12">
    <location>
        <begin position="146"/>
        <end position="375"/>
    </location>
</feature>
<keyword evidence="6" id="KW-0902">Two-component regulatory system</keyword>
<sequence>MTDGLNLLIVDDEPNIRAGLEKGLQAEAGHIQTAEDVEDALQKFKERHYQIVIADVRLPGNHDGLDLLSMILELKPETTVIVITAHGTVETAVEAMRRGAFDFVIKPVDLNLIRQQVRKAFNHHRLQTENQELKDRLAGAGEISGIIGNCASMQEVFQQVRQVADTDATVLIQGESGTGKELIARALHDLSSRSARPFVAVNLGALPESLLESELFGHEKGSFTGASRKKPGCFEQSRGGTLFLDEVTEIPPKSQVDLLRVLETGQFSRVGGEELLTSDARIVSATNKDIQVLIEEGTVREDLYYRLNIIPIQIPALRQRREDIPLLVEHFLQHFCERHGRQLKRVSEEAMYVLTSHRWPGNVRQLRNVMERLVVTVTHELIYVEHLPREFNESSSAGKNPIRSLAEVVEEAEQQAINAALVASDYHREQTAKKLGVSVRTLHYKMSRYGLH</sequence>
<dbReference type="PROSITE" id="PS50045">
    <property type="entry name" value="SIGMA54_INTERACT_4"/>
    <property type="match status" value="1"/>
</dbReference>
<evidence type="ECO:0000256" key="2">
    <source>
        <dbReference type="ARBA" id="ARBA00022490"/>
    </source>
</evidence>
<dbReference type="FunFam" id="3.40.50.2300:FF:000018">
    <property type="entry name" value="DNA-binding transcriptional regulator NtrC"/>
    <property type="match status" value="1"/>
</dbReference>
<dbReference type="PROSITE" id="PS50110">
    <property type="entry name" value="RESPONSE_REGULATORY"/>
    <property type="match status" value="1"/>
</dbReference>
<dbReference type="PRINTS" id="PR01590">
    <property type="entry name" value="HTHFIS"/>
</dbReference>
<evidence type="ECO:0000256" key="3">
    <source>
        <dbReference type="ARBA" id="ARBA00022553"/>
    </source>
</evidence>
<dbReference type="SMART" id="SM00382">
    <property type="entry name" value="AAA"/>
    <property type="match status" value="1"/>
</dbReference>
<dbReference type="SUPFAM" id="SSF46689">
    <property type="entry name" value="Homeodomain-like"/>
    <property type="match status" value="1"/>
</dbReference>
<dbReference type="GO" id="GO:0043565">
    <property type="term" value="F:sequence-specific DNA binding"/>
    <property type="evidence" value="ECO:0007669"/>
    <property type="project" value="InterPro"/>
</dbReference>
<evidence type="ECO:0000256" key="4">
    <source>
        <dbReference type="ARBA" id="ARBA00022741"/>
    </source>
</evidence>
<evidence type="ECO:0000313" key="15">
    <source>
        <dbReference type="Proteomes" id="UP000317178"/>
    </source>
</evidence>
<evidence type="ECO:0000256" key="6">
    <source>
        <dbReference type="ARBA" id="ARBA00023012"/>
    </source>
</evidence>
<dbReference type="InterPro" id="IPR027417">
    <property type="entry name" value="P-loop_NTPase"/>
</dbReference>
<dbReference type="InterPro" id="IPR025944">
    <property type="entry name" value="Sigma_54_int_dom_CS"/>
</dbReference>
<dbReference type="Proteomes" id="UP000317178">
    <property type="component" value="Chromosome"/>
</dbReference>
<evidence type="ECO:0000256" key="9">
    <source>
        <dbReference type="ARBA" id="ARBA00023159"/>
    </source>
</evidence>
<dbReference type="PROSITE" id="PS00675">
    <property type="entry name" value="SIGMA54_INTERACT_1"/>
    <property type="match status" value="1"/>
</dbReference>
<dbReference type="Gene3D" id="1.10.8.60">
    <property type="match status" value="1"/>
</dbReference>
<evidence type="ECO:0000256" key="11">
    <source>
        <dbReference type="PROSITE-ProRule" id="PRU00169"/>
    </source>
</evidence>
<protein>
    <submittedName>
        <fullName evidence="14">Transcriptional regulatory protein ZraR</fullName>
    </submittedName>
</protein>
<dbReference type="GO" id="GO:0005524">
    <property type="term" value="F:ATP binding"/>
    <property type="evidence" value="ECO:0007669"/>
    <property type="project" value="UniProtKB-KW"/>
</dbReference>
<dbReference type="InterPro" id="IPR002197">
    <property type="entry name" value="HTH_Fis"/>
</dbReference>
<evidence type="ECO:0000256" key="7">
    <source>
        <dbReference type="ARBA" id="ARBA00023015"/>
    </source>
</evidence>
<dbReference type="PROSITE" id="PS00688">
    <property type="entry name" value="SIGMA54_INTERACT_3"/>
    <property type="match status" value="1"/>
</dbReference>
<dbReference type="Gene3D" id="1.10.10.60">
    <property type="entry name" value="Homeodomain-like"/>
    <property type="match status" value="1"/>
</dbReference>
<keyword evidence="8" id="KW-0238">DNA-binding</keyword>
<keyword evidence="10" id="KW-0804">Transcription</keyword>
<keyword evidence="15" id="KW-1185">Reference proteome</keyword>
<dbReference type="InterPro" id="IPR011006">
    <property type="entry name" value="CheY-like_superfamily"/>
</dbReference>
<evidence type="ECO:0000259" key="12">
    <source>
        <dbReference type="PROSITE" id="PS50045"/>
    </source>
</evidence>
<gene>
    <name evidence="14" type="primary">zraR_6</name>
    <name evidence="14" type="ORF">Pla110_39400</name>
</gene>
<evidence type="ECO:0000256" key="1">
    <source>
        <dbReference type="ARBA" id="ARBA00004496"/>
    </source>
</evidence>
<dbReference type="KEGG" id="plon:Pla110_39400"/>
<evidence type="ECO:0000313" key="14">
    <source>
        <dbReference type="EMBL" id="QDU82185.1"/>
    </source>
</evidence>
<dbReference type="InterPro" id="IPR002078">
    <property type="entry name" value="Sigma_54_int"/>
</dbReference>
<dbReference type="SUPFAM" id="SSF52540">
    <property type="entry name" value="P-loop containing nucleoside triphosphate hydrolases"/>
    <property type="match status" value="1"/>
</dbReference>
<proteinExistence type="predicted"/>
<dbReference type="SUPFAM" id="SSF52172">
    <property type="entry name" value="CheY-like"/>
    <property type="match status" value="1"/>
</dbReference>
<comment type="subcellular location">
    <subcellularLocation>
        <location evidence="1">Cytoplasm</location>
    </subcellularLocation>
</comment>
<keyword evidence="2" id="KW-0963">Cytoplasm</keyword>
<evidence type="ECO:0000256" key="5">
    <source>
        <dbReference type="ARBA" id="ARBA00022840"/>
    </source>
</evidence>
<dbReference type="FunFam" id="3.40.50.300:FF:000006">
    <property type="entry name" value="DNA-binding transcriptional regulator NtrC"/>
    <property type="match status" value="1"/>
</dbReference>
<dbReference type="SMART" id="SM00448">
    <property type="entry name" value="REC"/>
    <property type="match status" value="1"/>
</dbReference>
<dbReference type="InterPro" id="IPR001789">
    <property type="entry name" value="Sig_transdc_resp-reg_receiver"/>
</dbReference>
<dbReference type="EMBL" id="CP036281">
    <property type="protein sequence ID" value="QDU82185.1"/>
    <property type="molecule type" value="Genomic_DNA"/>
</dbReference>
<dbReference type="Pfam" id="PF02954">
    <property type="entry name" value="HTH_8"/>
    <property type="match status" value="1"/>
</dbReference>
<evidence type="ECO:0000259" key="13">
    <source>
        <dbReference type="PROSITE" id="PS50110"/>
    </source>
</evidence>
<dbReference type="InterPro" id="IPR058031">
    <property type="entry name" value="AAA_lid_NorR"/>
</dbReference>
<dbReference type="GO" id="GO:0006355">
    <property type="term" value="P:regulation of DNA-templated transcription"/>
    <property type="evidence" value="ECO:0007669"/>
    <property type="project" value="InterPro"/>
</dbReference>
<dbReference type="Pfam" id="PF00072">
    <property type="entry name" value="Response_reg"/>
    <property type="match status" value="1"/>
</dbReference>
<evidence type="ECO:0000256" key="10">
    <source>
        <dbReference type="ARBA" id="ARBA00023163"/>
    </source>
</evidence>
<dbReference type="PANTHER" id="PTHR32071:SF57">
    <property type="entry name" value="C4-DICARBOXYLATE TRANSPORT TRANSCRIPTIONAL REGULATORY PROTEIN DCTD"/>
    <property type="match status" value="1"/>
</dbReference>
<dbReference type="PANTHER" id="PTHR32071">
    <property type="entry name" value="TRANSCRIPTIONAL REGULATORY PROTEIN"/>
    <property type="match status" value="1"/>
</dbReference>
<organism evidence="14 15">
    <name type="scientific">Polystyrenella longa</name>
    <dbReference type="NCBI Taxonomy" id="2528007"/>
    <lineage>
        <taxon>Bacteria</taxon>
        <taxon>Pseudomonadati</taxon>
        <taxon>Planctomycetota</taxon>
        <taxon>Planctomycetia</taxon>
        <taxon>Planctomycetales</taxon>
        <taxon>Planctomycetaceae</taxon>
        <taxon>Polystyrenella</taxon>
    </lineage>
</organism>
<dbReference type="InterPro" id="IPR009057">
    <property type="entry name" value="Homeodomain-like_sf"/>
</dbReference>
<dbReference type="GO" id="GO:0000160">
    <property type="term" value="P:phosphorelay signal transduction system"/>
    <property type="evidence" value="ECO:0007669"/>
    <property type="project" value="UniProtKB-KW"/>
</dbReference>
<keyword evidence="5" id="KW-0067">ATP-binding</keyword>
<dbReference type="Pfam" id="PF25601">
    <property type="entry name" value="AAA_lid_14"/>
    <property type="match status" value="1"/>
</dbReference>
<dbReference type="Pfam" id="PF00158">
    <property type="entry name" value="Sigma54_activat"/>
    <property type="match status" value="1"/>
</dbReference>
<name>A0A518CSJ1_9PLAN</name>
<keyword evidence="9" id="KW-0010">Activator</keyword>
<evidence type="ECO:0000256" key="8">
    <source>
        <dbReference type="ARBA" id="ARBA00023125"/>
    </source>
</evidence>
<dbReference type="CDD" id="cd00009">
    <property type="entry name" value="AAA"/>
    <property type="match status" value="1"/>
</dbReference>
<keyword evidence="7" id="KW-0805">Transcription regulation</keyword>
<dbReference type="InterPro" id="IPR003593">
    <property type="entry name" value="AAA+_ATPase"/>
</dbReference>
<dbReference type="Gene3D" id="3.40.50.300">
    <property type="entry name" value="P-loop containing nucleotide triphosphate hydrolases"/>
    <property type="match status" value="1"/>
</dbReference>
<keyword evidence="4" id="KW-0547">Nucleotide-binding</keyword>
<feature type="modified residue" description="4-aspartylphosphate" evidence="11">
    <location>
        <position position="55"/>
    </location>
</feature>
<feature type="domain" description="Response regulatory" evidence="13">
    <location>
        <begin position="6"/>
        <end position="121"/>
    </location>
</feature>
<dbReference type="AlphaFoldDB" id="A0A518CSJ1"/>
<reference evidence="14 15" key="1">
    <citation type="submission" date="2019-02" db="EMBL/GenBank/DDBJ databases">
        <title>Deep-cultivation of Planctomycetes and their phenomic and genomic characterization uncovers novel biology.</title>
        <authorList>
            <person name="Wiegand S."/>
            <person name="Jogler M."/>
            <person name="Boedeker C."/>
            <person name="Pinto D."/>
            <person name="Vollmers J."/>
            <person name="Rivas-Marin E."/>
            <person name="Kohn T."/>
            <person name="Peeters S.H."/>
            <person name="Heuer A."/>
            <person name="Rast P."/>
            <person name="Oberbeckmann S."/>
            <person name="Bunk B."/>
            <person name="Jeske O."/>
            <person name="Meyerdierks A."/>
            <person name="Storesund J.E."/>
            <person name="Kallscheuer N."/>
            <person name="Luecker S."/>
            <person name="Lage O.M."/>
            <person name="Pohl T."/>
            <person name="Merkel B.J."/>
            <person name="Hornburger P."/>
            <person name="Mueller R.-W."/>
            <person name="Bruemmer F."/>
            <person name="Labrenz M."/>
            <person name="Spormann A.M."/>
            <person name="Op den Camp H."/>
            <person name="Overmann J."/>
            <person name="Amann R."/>
            <person name="Jetten M.S.M."/>
            <person name="Mascher T."/>
            <person name="Medema M.H."/>
            <person name="Devos D.P."/>
            <person name="Kaster A.-K."/>
            <person name="Ovreas L."/>
            <person name="Rohde M."/>
            <person name="Galperin M.Y."/>
            <person name="Jogler C."/>
        </authorList>
    </citation>
    <scope>NUCLEOTIDE SEQUENCE [LARGE SCALE GENOMIC DNA]</scope>
    <source>
        <strain evidence="14 15">Pla110</strain>
    </source>
</reference>